<dbReference type="AlphaFoldDB" id="A0A0P9UDQ4"/>
<evidence type="ECO:0000313" key="2">
    <source>
        <dbReference type="Proteomes" id="UP000050455"/>
    </source>
</evidence>
<keyword evidence="2" id="KW-1185">Reference proteome</keyword>
<sequence length="55" mass="6277">MKAADFEQDILRLRREGETYDSIALWIATNKKVVVSTGAIRNILKKNELMQAAKK</sequence>
<name>A0A0P9UDQ4_9PSED</name>
<comment type="caution">
    <text evidence="1">The sequence shown here is derived from an EMBL/GenBank/DDBJ whole genome shotgun (WGS) entry which is preliminary data.</text>
</comment>
<protein>
    <submittedName>
        <fullName evidence="1">Uncharacterized protein</fullName>
    </submittedName>
</protein>
<dbReference type="PATRIC" id="fig|86176.4.peg.3344"/>
<gene>
    <name evidence="1" type="ORF">ALO64_200050</name>
</gene>
<accession>A0A0P9UDQ4</accession>
<dbReference type="EMBL" id="LJQT01000303">
    <property type="protein sequence ID" value="KPX86347.1"/>
    <property type="molecule type" value="Genomic_DNA"/>
</dbReference>
<reference evidence="1 2" key="1">
    <citation type="submission" date="2015-09" db="EMBL/GenBank/DDBJ databases">
        <title>Genome announcement of multiple Pseudomonas syringae strains.</title>
        <authorList>
            <person name="Thakur S."/>
            <person name="Wang P.W."/>
            <person name="Gong Y."/>
            <person name="Weir B.S."/>
            <person name="Guttman D.S."/>
        </authorList>
    </citation>
    <scope>NUCLEOTIDE SEQUENCE [LARGE SCALE GENOMIC DNA]</scope>
    <source>
        <strain evidence="1 2">ICMP6289</strain>
    </source>
</reference>
<proteinExistence type="predicted"/>
<dbReference type="Proteomes" id="UP000050455">
    <property type="component" value="Unassembled WGS sequence"/>
</dbReference>
<evidence type="ECO:0000313" key="1">
    <source>
        <dbReference type="EMBL" id="KPX86347.1"/>
    </source>
</evidence>
<organism evidence="1 2">
    <name type="scientific">Pseudomonas meliae</name>
    <dbReference type="NCBI Taxonomy" id="86176"/>
    <lineage>
        <taxon>Bacteria</taxon>
        <taxon>Pseudomonadati</taxon>
        <taxon>Pseudomonadota</taxon>
        <taxon>Gammaproteobacteria</taxon>
        <taxon>Pseudomonadales</taxon>
        <taxon>Pseudomonadaceae</taxon>
        <taxon>Pseudomonas</taxon>
    </lineage>
</organism>